<protein>
    <submittedName>
        <fullName evidence="4">Uncharacterized protein</fullName>
    </submittedName>
</protein>
<sequence>MRDTVVKMLSLARLRMLLLSEYLALAAAILAASSTETAPFASPSLTVASGAGEDGRDGDDTCSLAFAIWNGKVAAVATALLTAATKKVTRPPSGLSSPLASELRSAWSRKKVMLGFSAGDAPLAQQLPQHRGRAPIITRRATAAAHQRRGLDPRDDVGDGHGESPGAGSGHGADGQLLDDAHPPAPGVSGPRQPPGPEPVVKEEEEERVGDRFGQVRAEARVQTGEAALAPPHGLQSVDWPIVGLPGRDGAVPSELPLHLEPSVDQV</sequence>
<accession>A0A6P8BEK3</accession>
<reference evidence="4" key="3">
    <citation type="submission" date="2025-08" db="UniProtKB">
        <authorList>
            <consortium name="RefSeq"/>
        </authorList>
    </citation>
    <scope>IDENTIFICATION</scope>
    <source>
        <strain evidence="4">NI907</strain>
    </source>
</reference>
<gene>
    <name evidence="4" type="ORF">PgNI_04765</name>
</gene>
<feature type="chain" id="PRO_5027595315" evidence="2">
    <location>
        <begin position="27"/>
        <end position="267"/>
    </location>
</feature>
<dbReference type="AlphaFoldDB" id="A0A6P8BEK3"/>
<evidence type="ECO:0000256" key="2">
    <source>
        <dbReference type="SAM" id="SignalP"/>
    </source>
</evidence>
<organism evidence="3 4">
    <name type="scientific">Pyricularia grisea</name>
    <name type="common">Crabgrass-specific blast fungus</name>
    <name type="synonym">Magnaporthe grisea</name>
    <dbReference type="NCBI Taxonomy" id="148305"/>
    <lineage>
        <taxon>Eukaryota</taxon>
        <taxon>Fungi</taxon>
        <taxon>Dikarya</taxon>
        <taxon>Ascomycota</taxon>
        <taxon>Pezizomycotina</taxon>
        <taxon>Sordariomycetes</taxon>
        <taxon>Sordariomycetidae</taxon>
        <taxon>Magnaporthales</taxon>
        <taxon>Pyriculariaceae</taxon>
        <taxon>Pyricularia</taxon>
    </lineage>
</organism>
<feature type="region of interest" description="Disordered" evidence="1">
    <location>
        <begin position="141"/>
        <end position="214"/>
    </location>
</feature>
<evidence type="ECO:0000313" key="4">
    <source>
        <dbReference type="RefSeq" id="XP_030985673.1"/>
    </source>
</evidence>
<dbReference type="RefSeq" id="XP_030985673.1">
    <property type="nucleotide sequence ID" value="XM_031124808.1"/>
</dbReference>
<name>A0A6P8BEK3_PYRGI</name>
<feature type="compositionally biased region" description="Basic and acidic residues" evidence="1">
    <location>
        <begin position="149"/>
        <end position="162"/>
    </location>
</feature>
<dbReference type="Proteomes" id="UP000515153">
    <property type="component" value="Unplaced"/>
</dbReference>
<feature type="compositionally biased region" description="Gly residues" evidence="1">
    <location>
        <begin position="163"/>
        <end position="173"/>
    </location>
</feature>
<reference evidence="4" key="1">
    <citation type="journal article" date="2019" name="Mol. Biol. Evol.">
        <title>Blast fungal genomes show frequent chromosomal changes, gene gains and losses, and effector gene turnover.</title>
        <authorList>
            <person name="Gomez Luciano L.B."/>
            <person name="Jason Tsai I."/>
            <person name="Chuma I."/>
            <person name="Tosa Y."/>
            <person name="Chen Y.H."/>
            <person name="Li J.Y."/>
            <person name="Li M.Y."/>
            <person name="Jade Lu M.Y."/>
            <person name="Nakayashiki H."/>
            <person name="Li W.H."/>
        </authorList>
    </citation>
    <scope>NUCLEOTIDE SEQUENCE</scope>
    <source>
        <strain evidence="4">NI907</strain>
    </source>
</reference>
<keyword evidence="2" id="KW-0732">Signal</keyword>
<evidence type="ECO:0000313" key="3">
    <source>
        <dbReference type="Proteomes" id="UP000515153"/>
    </source>
</evidence>
<keyword evidence="3" id="KW-1185">Reference proteome</keyword>
<reference evidence="4" key="2">
    <citation type="submission" date="2019-10" db="EMBL/GenBank/DDBJ databases">
        <authorList>
            <consortium name="NCBI Genome Project"/>
        </authorList>
    </citation>
    <scope>NUCLEOTIDE SEQUENCE</scope>
    <source>
        <strain evidence="4">NI907</strain>
    </source>
</reference>
<proteinExistence type="predicted"/>
<evidence type="ECO:0000256" key="1">
    <source>
        <dbReference type="SAM" id="MobiDB-lite"/>
    </source>
</evidence>
<feature type="signal peptide" evidence="2">
    <location>
        <begin position="1"/>
        <end position="26"/>
    </location>
</feature>
<dbReference type="KEGG" id="pgri:PgNI_04765"/>
<dbReference type="GeneID" id="41959717"/>